<dbReference type="EMBL" id="CAUJNA010000602">
    <property type="protein sequence ID" value="CAJ1379146.1"/>
    <property type="molecule type" value="Genomic_DNA"/>
</dbReference>
<sequence length="364" mass="40498">MSPLDLATVRARDRDPWQKLEIPTFEHMISMPCHEQARHSTCAVQDMAARFSLPAWASRINAACFASVIDFDDMCSAAQGVEGSEGVVADEEAALICLAGALDFGSGWRDELRCFHGKSAWQTVKQGIENLSLMCPELRADWLSNLAASDVAKVFGLEHAEGLDEFVQLLLRVLNELGDSLMRRSCRSLSEFMITLLEEVRGDAQAAAKMVRALADTFPTAFKDQSFIKHLPIYFYKKAQDVVYELYERFHLQDSRFDFPDVDSLTGSVDPIIISILRKEQVVMTTRDLAMAIEGEVALPSGELAEVSLRAAAVAALEDITLLARLKGYPVSPVMLGHYLWGCLGKSDGYMSSRRHITRDTTFY</sequence>
<dbReference type="PANTHER" id="PTHR21314:SF1">
    <property type="entry name" value="QUEUOSINE SALVAGE PROTEIN"/>
    <property type="match status" value="1"/>
</dbReference>
<dbReference type="GO" id="GO:0006400">
    <property type="term" value="P:tRNA modification"/>
    <property type="evidence" value="ECO:0007669"/>
    <property type="project" value="TreeGrafter"/>
</dbReference>
<comment type="similarity">
    <text evidence="1">Belongs to the QNG1 protein family.</text>
</comment>
<dbReference type="Pfam" id="PF10343">
    <property type="entry name" value="Q_salvage"/>
    <property type="match status" value="1"/>
</dbReference>
<evidence type="ECO:0000256" key="1">
    <source>
        <dbReference type="RuleBase" id="RU365002"/>
    </source>
</evidence>
<dbReference type="Proteomes" id="UP001178507">
    <property type="component" value="Unassembled WGS sequence"/>
</dbReference>
<dbReference type="EC" id="3.2.2.-" evidence="1"/>
<evidence type="ECO:0000313" key="3">
    <source>
        <dbReference type="Proteomes" id="UP001178507"/>
    </source>
</evidence>
<dbReference type="PANTHER" id="PTHR21314">
    <property type="entry name" value="QUEUOSINE 5'-PHOSPHATE N-GLYCOSYLASE_HYDROLASE-RELATED"/>
    <property type="match status" value="1"/>
</dbReference>
<comment type="catalytic activity">
    <reaction evidence="1">
        <text>queuosine 5'-phosphate + H2O = queuine + D-ribose 5-phosphate</text>
        <dbReference type="Rhea" id="RHEA:75387"/>
        <dbReference type="ChEBI" id="CHEBI:15377"/>
        <dbReference type="ChEBI" id="CHEBI:17433"/>
        <dbReference type="ChEBI" id="CHEBI:78346"/>
        <dbReference type="ChEBI" id="CHEBI:194371"/>
    </reaction>
    <physiologicalReaction direction="left-to-right" evidence="1">
        <dbReference type="Rhea" id="RHEA:75388"/>
    </physiologicalReaction>
</comment>
<dbReference type="AlphaFoldDB" id="A0AA36I1R8"/>
<accession>A0AA36I1R8</accession>
<dbReference type="InterPro" id="IPR019438">
    <property type="entry name" value="Q_salvage"/>
</dbReference>
<name>A0AA36I1R8_9DINO</name>
<proteinExistence type="inferred from homology"/>
<organism evidence="2 3">
    <name type="scientific">Effrenium voratum</name>
    <dbReference type="NCBI Taxonomy" id="2562239"/>
    <lineage>
        <taxon>Eukaryota</taxon>
        <taxon>Sar</taxon>
        <taxon>Alveolata</taxon>
        <taxon>Dinophyceae</taxon>
        <taxon>Suessiales</taxon>
        <taxon>Symbiodiniaceae</taxon>
        <taxon>Effrenium</taxon>
    </lineage>
</organism>
<comment type="function">
    <text evidence="1">Catalyzes the hydrolysis of queuosine 5'-phosphate, releasing the nucleobase queuine (q). Is required for salvage of queuine from exogenous queuosine (Q) that is imported and then converted to queuosine 5'-phosphate intracellularly.</text>
</comment>
<evidence type="ECO:0000313" key="2">
    <source>
        <dbReference type="EMBL" id="CAJ1379146.1"/>
    </source>
</evidence>
<keyword evidence="3" id="KW-1185">Reference proteome</keyword>
<reference evidence="2" key="1">
    <citation type="submission" date="2023-08" db="EMBL/GenBank/DDBJ databases">
        <authorList>
            <person name="Chen Y."/>
            <person name="Shah S."/>
            <person name="Dougan E. K."/>
            <person name="Thang M."/>
            <person name="Chan C."/>
        </authorList>
    </citation>
    <scope>NUCLEOTIDE SEQUENCE</scope>
</reference>
<gene>
    <name evidence="2" type="ORF">EVOR1521_LOCUS7475</name>
</gene>
<keyword evidence="1" id="KW-0378">Hydrolase</keyword>
<comment type="caution">
    <text evidence="2">The sequence shown here is derived from an EMBL/GenBank/DDBJ whole genome shotgun (WGS) entry which is preliminary data.</text>
</comment>
<protein>
    <recommendedName>
        <fullName evidence="1">Queuosine 5'-phosphate N-glycosylase/hydrolase</fullName>
        <ecNumber evidence="1">3.2.2.-</ecNumber>
    </recommendedName>
    <alternativeName>
        <fullName evidence="1">Queuosine-nucleotide N-glycosylase/hydrolase</fullName>
    </alternativeName>
</protein>
<dbReference type="GO" id="GO:0016787">
    <property type="term" value="F:hydrolase activity"/>
    <property type="evidence" value="ECO:0007669"/>
    <property type="project" value="UniProtKB-KW"/>
</dbReference>